<dbReference type="InterPro" id="IPR023772">
    <property type="entry name" value="DNA-bd_HTH_TetR-type_CS"/>
</dbReference>
<keyword evidence="1" id="KW-0805">Transcription regulation</keyword>
<evidence type="ECO:0000259" key="5">
    <source>
        <dbReference type="PROSITE" id="PS50977"/>
    </source>
</evidence>
<feature type="DNA-binding region" description="H-T-H motif" evidence="4">
    <location>
        <begin position="39"/>
        <end position="58"/>
    </location>
</feature>
<evidence type="ECO:0000256" key="4">
    <source>
        <dbReference type="PROSITE-ProRule" id="PRU00335"/>
    </source>
</evidence>
<dbReference type="GO" id="GO:0003700">
    <property type="term" value="F:DNA-binding transcription factor activity"/>
    <property type="evidence" value="ECO:0007669"/>
    <property type="project" value="TreeGrafter"/>
</dbReference>
<keyword evidence="3" id="KW-0804">Transcription</keyword>
<keyword evidence="7" id="KW-1185">Reference proteome</keyword>
<keyword evidence="2 4" id="KW-0238">DNA-binding</keyword>
<dbReference type="Pfam" id="PF00440">
    <property type="entry name" value="TetR_N"/>
    <property type="match status" value="1"/>
</dbReference>
<feature type="domain" description="HTH tetR-type" evidence="5">
    <location>
        <begin position="16"/>
        <end position="76"/>
    </location>
</feature>
<proteinExistence type="predicted"/>
<protein>
    <submittedName>
        <fullName evidence="6">TetR family transcriptional regulator</fullName>
    </submittedName>
</protein>
<sequence length="222" mass="24189">MAVMDEPIGLRERKKQRTRRTLIETGMRLFDEVGYEATTVADICAAAELSPAAFYKHFPGKDDLVFADQPERIAAVCDLIAGRQPGESLESLITRCMATALDPKRWVLAPGESDLAAIRTRLITTVPALRAITLRWLFDAQHEWAQALEAAYPGELDDITAHALIGSVMGAVISASMANLGKGQDAAPMAEIAVRATRIAMEGFPHRCPDEINHIPAVEVNL</sequence>
<evidence type="ECO:0000256" key="3">
    <source>
        <dbReference type="ARBA" id="ARBA00023163"/>
    </source>
</evidence>
<reference evidence="6 7" key="1">
    <citation type="submission" date="2019-01" db="EMBL/GenBank/DDBJ databases">
        <title>Sequencing the genomes of 1000 actinobacteria strains.</title>
        <authorList>
            <person name="Klenk H.-P."/>
        </authorList>
    </citation>
    <scope>NUCLEOTIDE SEQUENCE [LARGE SCALE GENOMIC DNA]</scope>
    <source>
        <strain evidence="6 7">DSM 43925</strain>
    </source>
</reference>
<dbReference type="PANTHER" id="PTHR30055:SF234">
    <property type="entry name" value="HTH-TYPE TRANSCRIPTIONAL REGULATOR BETI"/>
    <property type="match status" value="1"/>
</dbReference>
<dbReference type="Gene3D" id="1.10.357.10">
    <property type="entry name" value="Tetracycline Repressor, domain 2"/>
    <property type="match status" value="1"/>
</dbReference>
<dbReference type="InterPro" id="IPR050109">
    <property type="entry name" value="HTH-type_TetR-like_transc_reg"/>
</dbReference>
<evidence type="ECO:0000256" key="2">
    <source>
        <dbReference type="ARBA" id="ARBA00023125"/>
    </source>
</evidence>
<dbReference type="PANTHER" id="PTHR30055">
    <property type="entry name" value="HTH-TYPE TRANSCRIPTIONAL REGULATOR RUTR"/>
    <property type="match status" value="1"/>
</dbReference>
<dbReference type="OrthoDB" id="3296001at2"/>
<dbReference type="SUPFAM" id="SSF46689">
    <property type="entry name" value="Homeodomain-like"/>
    <property type="match status" value="1"/>
</dbReference>
<organism evidence="6 7">
    <name type="scientific">Nonomuraea polychroma</name>
    <dbReference type="NCBI Taxonomy" id="46176"/>
    <lineage>
        <taxon>Bacteria</taxon>
        <taxon>Bacillati</taxon>
        <taxon>Actinomycetota</taxon>
        <taxon>Actinomycetes</taxon>
        <taxon>Streptosporangiales</taxon>
        <taxon>Streptosporangiaceae</taxon>
        <taxon>Nonomuraea</taxon>
    </lineage>
</organism>
<dbReference type="GO" id="GO:0000976">
    <property type="term" value="F:transcription cis-regulatory region binding"/>
    <property type="evidence" value="ECO:0007669"/>
    <property type="project" value="TreeGrafter"/>
</dbReference>
<dbReference type="PRINTS" id="PR00455">
    <property type="entry name" value="HTHTETR"/>
</dbReference>
<dbReference type="EMBL" id="SAUN01000001">
    <property type="protein sequence ID" value="RVX41907.1"/>
    <property type="molecule type" value="Genomic_DNA"/>
</dbReference>
<name>A0A438M881_9ACTN</name>
<evidence type="ECO:0000313" key="7">
    <source>
        <dbReference type="Proteomes" id="UP000284824"/>
    </source>
</evidence>
<gene>
    <name evidence="6" type="ORF">EDD27_4507</name>
</gene>
<dbReference type="PROSITE" id="PS01081">
    <property type="entry name" value="HTH_TETR_1"/>
    <property type="match status" value="1"/>
</dbReference>
<evidence type="ECO:0000256" key="1">
    <source>
        <dbReference type="ARBA" id="ARBA00023015"/>
    </source>
</evidence>
<dbReference type="AlphaFoldDB" id="A0A438M881"/>
<dbReference type="InterPro" id="IPR009057">
    <property type="entry name" value="Homeodomain-like_sf"/>
</dbReference>
<evidence type="ECO:0000313" key="6">
    <source>
        <dbReference type="EMBL" id="RVX41907.1"/>
    </source>
</evidence>
<dbReference type="Proteomes" id="UP000284824">
    <property type="component" value="Unassembled WGS sequence"/>
</dbReference>
<accession>A0A438M881</accession>
<dbReference type="PROSITE" id="PS50977">
    <property type="entry name" value="HTH_TETR_2"/>
    <property type="match status" value="1"/>
</dbReference>
<comment type="caution">
    <text evidence="6">The sequence shown here is derived from an EMBL/GenBank/DDBJ whole genome shotgun (WGS) entry which is preliminary data.</text>
</comment>
<dbReference type="InterPro" id="IPR001647">
    <property type="entry name" value="HTH_TetR"/>
</dbReference>